<dbReference type="SMART" id="SM00360">
    <property type="entry name" value="RRM"/>
    <property type="match status" value="4"/>
</dbReference>
<accession>A0AAE1ZFA1</accession>
<dbReference type="PROSITE" id="PS50102">
    <property type="entry name" value="RRM"/>
    <property type="match status" value="2"/>
</dbReference>
<reference evidence="5" key="1">
    <citation type="submission" date="2022-04" db="EMBL/GenBank/DDBJ databases">
        <authorList>
            <person name="Xu L."/>
            <person name="Lv Z."/>
        </authorList>
    </citation>
    <scope>NUCLEOTIDE SEQUENCE</scope>
    <source>
        <strain evidence="5">LV_2022a</strain>
    </source>
</reference>
<comment type="caution">
    <text evidence="5">The sequence shown here is derived from an EMBL/GenBank/DDBJ whole genome shotgun (WGS) entry which is preliminary data.</text>
</comment>
<sequence>MVLKTVAHVAKVKGLSREVKIKDVKKFFKPIRIKDFRVLKNGIGIAFFRNDRDLNEALKKKGSVCGRVVRIEEHVRRNQETTTEQKSVQSSWPVKTSEETVLAILETGRLFVRNLPYNCAEKELEKLFSPYGSLSDIHLAFDSWSQVSKGFAFVTYLFPSDAVKAYKSLDKTKFMDRLIHILPGQEYTEFNHSFRKSLNNSQGNENSNDSPKIFQSSFQNDRFQELKKNSNIGHNWNALFIRPDAVATYLAAKFGLTMEQVLDPSGNKSVAVRLAHGETQLVAEMKEFLKTHGVRLEAFEKYSDDVDVKETEDTSIVHETSGQRSRLEAKSKSAIRQLSGTAFLIKNLPAGTTEFEVRDLLKRYTKSVINVDSNTPSIRSGLKRVLVPPLGITAIVEYAHPQQARLMYKALAYEPFRDSVLFLQWLPDGALKSSLDDNKSEEILFRKSQKVIHKQSSFDKVEKAEQSDGEFELITSIPTSKRKLEEETLETATTVDQSPPHDYEVSSIQTSQYKRTSKKHLNKKQKIEQHMKESADSRPLTHDSKRIKFTNDKEDDSVNAQPNVNTMISDKHDTTITTTNEHEEKINTKKSKSSKQFNRKNNVLIVRNIPFQATRKELTELFQPIGGLVNVRLPNKATGGHRGFAFIEFDTLDKAKIALETLSIATHLLGRRLLLEYAQK</sequence>
<dbReference type="InterPro" id="IPR035979">
    <property type="entry name" value="RBD_domain_sf"/>
</dbReference>
<protein>
    <recommendedName>
        <fullName evidence="4">RRM domain-containing protein</fullName>
    </recommendedName>
</protein>
<dbReference type="Pfam" id="PF00076">
    <property type="entry name" value="RRM_1"/>
    <property type="match status" value="2"/>
</dbReference>
<evidence type="ECO:0000256" key="3">
    <source>
        <dbReference type="SAM" id="MobiDB-lite"/>
    </source>
</evidence>
<dbReference type="Gene3D" id="3.30.70.330">
    <property type="match status" value="3"/>
</dbReference>
<keyword evidence="6" id="KW-1185">Reference proteome</keyword>
<dbReference type="InterPro" id="IPR000504">
    <property type="entry name" value="RRM_dom"/>
</dbReference>
<dbReference type="AlphaFoldDB" id="A0AAE1ZFA1"/>
<evidence type="ECO:0000256" key="1">
    <source>
        <dbReference type="ARBA" id="ARBA00022884"/>
    </source>
</evidence>
<evidence type="ECO:0000313" key="5">
    <source>
        <dbReference type="EMBL" id="KAK4473000.1"/>
    </source>
</evidence>
<evidence type="ECO:0000256" key="2">
    <source>
        <dbReference type="PROSITE-ProRule" id="PRU00176"/>
    </source>
</evidence>
<dbReference type="Proteomes" id="UP001292079">
    <property type="component" value="Unassembled WGS sequence"/>
</dbReference>
<feature type="region of interest" description="Disordered" evidence="3">
    <location>
        <begin position="484"/>
        <end position="541"/>
    </location>
</feature>
<keyword evidence="1 2" id="KW-0694">RNA-binding</keyword>
<feature type="domain" description="RRM" evidence="4">
    <location>
        <begin position="602"/>
        <end position="680"/>
    </location>
</feature>
<organism evidence="5 6">
    <name type="scientific">Schistosoma mekongi</name>
    <name type="common">Parasitic worm</name>
    <dbReference type="NCBI Taxonomy" id="38744"/>
    <lineage>
        <taxon>Eukaryota</taxon>
        <taxon>Metazoa</taxon>
        <taxon>Spiralia</taxon>
        <taxon>Lophotrochozoa</taxon>
        <taxon>Platyhelminthes</taxon>
        <taxon>Trematoda</taxon>
        <taxon>Digenea</taxon>
        <taxon>Strigeidida</taxon>
        <taxon>Schistosomatoidea</taxon>
        <taxon>Schistosomatidae</taxon>
        <taxon>Schistosoma</taxon>
    </lineage>
</organism>
<dbReference type="SUPFAM" id="SSF54928">
    <property type="entry name" value="RNA-binding domain, RBD"/>
    <property type="match status" value="3"/>
</dbReference>
<reference evidence="5" key="2">
    <citation type="journal article" date="2023" name="Infect Dis Poverty">
        <title>Chromosome-scale genome of the human blood fluke Schistosoma mekongi and its implications for public health.</title>
        <authorList>
            <person name="Zhou M."/>
            <person name="Xu L."/>
            <person name="Xu D."/>
            <person name="Chen W."/>
            <person name="Khan J."/>
            <person name="Hu Y."/>
            <person name="Huang H."/>
            <person name="Wei H."/>
            <person name="Zhang Y."/>
            <person name="Chusongsang P."/>
            <person name="Tanasarnprasert K."/>
            <person name="Hu X."/>
            <person name="Limpanont Y."/>
            <person name="Lv Z."/>
        </authorList>
    </citation>
    <scope>NUCLEOTIDE SEQUENCE</scope>
    <source>
        <strain evidence="5">LV_2022a</strain>
    </source>
</reference>
<evidence type="ECO:0000259" key="4">
    <source>
        <dbReference type="PROSITE" id="PS50102"/>
    </source>
</evidence>
<dbReference type="PANTHER" id="PTHR10352">
    <property type="entry name" value="EUKARYOTIC TRANSLATION INITIATION FACTOR 3 SUBUNIT G"/>
    <property type="match status" value="1"/>
</dbReference>
<dbReference type="InterPro" id="IPR012677">
    <property type="entry name" value="Nucleotide-bd_a/b_plait_sf"/>
</dbReference>
<dbReference type="EMBL" id="JALJAT010000002">
    <property type="protein sequence ID" value="KAK4473000.1"/>
    <property type="molecule type" value="Genomic_DNA"/>
</dbReference>
<feature type="compositionally biased region" description="Basic and acidic residues" evidence="3">
    <location>
        <begin position="525"/>
        <end position="541"/>
    </location>
</feature>
<dbReference type="CDD" id="cd12320">
    <property type="entry name" value="RRM6_RBM19_RRM5_MRD1"/>
    <property type="match status" value="1"/>
</dbReference>
<feature type="compositionally biased region" description="Basic residues" evidence="3">
    <location>
        <begin position="515"/>
        <end position="524"/>
    </location>
</feature>
<feature type="domain" description="RRM" evidence="4">
    <location>
        <begin position="108"/>
        <end position="186"/>
    </location>
</feature>
<proteinExistence type="predicted"/>
<gene>
    <name evidence="5" type="ORF">MN116_004197</name>
</gene>
<evidence type="ECO:0000313" key="6">
    <source>
        <dbReference type="Proteomes" id="UP001292079"/>
    </source>
</evidence>
<name>A0AAE1ZFA1_SCHME</name>
<dbReference type="GO" id="GO:0003723">
    <property type="term" value="F:RNA binding"/>
    <property type="evidence" value="ECO:0007669"/>
    <property type="project" value="UniProtKB-UniRule"/>
</dbReference>